<accession>A0ABQ9VEN4</accession>
<gene>
    <name evidence="1" type="ORF">P7K49_012785</name>
</gene>
<comment type="caution">
    <text evidence="1">The sequence shown here is derived from an EMBL/GenBank/DDBJ whole genome shotgun (WGS) entry which is preliminary data.</text>
</comment>
<sequence>MLAMRPRLPGALGLRSLAVAPGDRLRAREELRRRRGAHSALRTPRPAIVGSLSAAITPRAPANWCEALRSEPMMAELCPPFGKIAQWQE</sequence>
<evidence type="ECO:0000313" key="2">
    <source>
        <dbReference type="Proteomes" id="UP001266305"/>
    </source>
</evidence>
<evidence type="ECO:0000313" key="1">
    <source>
        <dbReference type="EMBL" id="KAK2107620.1"/>
    </source>
</evidence>
<protein>
    <submittedName>
        <fullName evidence="1">Uncharacterized protein</fullName>
    </submittedName>
</protein>
<proteinExistence type="predicted"/>
<dbReference type="Proteomes" id="UP001266305">
    <property type="component" value="Unassembled WGS sequence"/>
</dbReference>
<dbReference type="EMBL" id="JASSZA010000006">
    <property type="protein sequence ID" value="KAK2107620.1"/>
    <property type="molecule type" value="Genomic_DNA"/>
</dbReference>
<organism evidence="1 2">
    <name type="scientific">Saguinus oedipus</name>
    <name type="common">Cotton-top tamarin</name>
    <name type="synonym">Oedipomidas oedipus</name>
    <dbReference type="NCBI Taxonomy" id="9490"/>
    <lineage>
        <taxon>Eukaryota</taxon>
        <taxon>Metazoa</taxon>
        <taxon>Chordata</taxon>
        <taxon>Craniata</taxon>
        <taxon>Vertebrata</taxon>
        <taxon>Euteleostomi</taxon>
        <taxon>Mammalia</taxon>
        <taxon>Eutheria</taxon>
        <taxon>Euarchontoglires</taxon>
        <taxon>Primates</taxon>
        <taxon>Haplorrhini</taxon>
        <taxon>Platyrrhini</taxon>
        <taxon>Cebidae</taxon>
        <taxon>Callitrichinae</taxon>
        <taxon>Saguinus</taxon>
    </lineage>
</organism>
<keyword evidence="2" id="KW-1185">Reference proteome</keyword>
<name>A0ABQ9VEN4_SAGOE</name>
<reference evidence="1 2" key="1">
    <citation type="submission" date="2023-05" db="EMBL/GenBank/DDBJ databases">
        <title>B98-5 Cell Line De Novo Hybrid Assembly: An Optical Mapping Approach.</title>
        <authorList>
            <person name="Kananen K."/>
            <person name="Auerbach J.A."/>
            <person name="Kautto E."/>
            <person name="Blachly J.S."/>
        </authorList>
    </citation>
    <scope>NUCLEOTIDE SEQUENCE [LARGE SCALE GENOMIC DNA]</scope>
    <source>
        <strain evidence="1">B95-8</strain>
        <tissue evidence="1">Cell line</tissue>
    </source>
</reference>